<dbReference type="InterPro" id="IPR009057">
    <property type="entry name" value="Homeodomain-like_sf"/>
</dbReference>
<dbReference type="EMBL" id="BCTB01000011">
    <property type="protein sequence ID" value="GAT15022.1"/>
    <property type="molecule type" value="Genomic_DNA"/>
</dbReference>
<evidence type="ECO:0000256" key="2">
    <source>
        <dbReference type="PROSITE-ProRule" id="PRU00335"/>
    </source>
</evidence>
<dbReference type="GO" id="GO:0000976">
    <property type="term" value="F:transcription cis-regulatory region binding"/>
    <property type="evidence" value="ECO:0007669"/>
    <property type="project" value="TreeGrafter"/>
</dbReference>
<gene>
    <name evidence="4" type="ORF">RMCT_1992</name>
</gene>
<keyword evidence="1 2" id="KW-0238">DNA-binding</keyword>
<proteinExistence type="predicted"/>
<reference evidence="4 5" key="1">
    <citation type="journal article" date="2016" name="Genome Announc.">
        <title>Draft Genome Sequences of Five Rapidly Growing Mycobacterium Species, M. thermoresistibile, M. fortuitum subsp. acetamidolyticum, M. canariasense, M. brisbanense, and M. novocastrense.</title>
        <authorList>
            <person name="Katahira K."/>
            <person name="Ogura Y."/>
            <person name="Gotoh Y."/>
            <person name="Hayashi T."/>
        </authorList>
    </citation>
    <scope>NUCLEOTIDE SEQUENCE [LARGE SCALE GENOMIC DNA]</scope>
    <source>
        <strain evidence="4 5">JCM6362</strain>
    </source>
</reference>
<accession>A0A100XEA1</accession>
<name>A0A100XEA1_MYCTH</name>
<protein>
    <submittedName>
        <fullName evidence="4">TetR family transcriptional regulator</fullName>
    </submittedName>
</protein>
<dbReference type="PRINTS" id="PR00455">
    <property type="entry name" value="HTHTETR"/>
</dbReference>
<evidence type="ECO:0000256" key="1">
    <source>
        <dbReference type="ARBA" id="ARBA00023125"/>
    </source>
</evidence>
<evidence type="ECO:0000313" key="4">
    <source>
        <dbReference type="EMBL" id="GAT15022.1"/>
    </source>
</evidence>
<dbReference type="PANTHER" id="PTHR30055">
    <property type="entry name" value="HTH-TYPE TRANSCRIPTIONAL REGULATOR RUTR"/>
    <property type="match status" value="1"/>
</dbReference>
<evidence type="ECO:0000259" key="3">
    <source>
        <dbReference type="PROSITE" id="PS50977"/>
    </source>
</evidence>
<dbReference type="Pfam" id="PF00440">
    <property type="entry name" value="TetR_N"/>
    <property type="match status" value="1"/>
</dbReference>
<evidence type="ECO:0000313" key="5">
    <source>
        <dbReference type="Proteomes" id="UP000069654"/>
    </source>
</evidence>
<dbReference type="PANTHER" id="PTHR30055:SF200">
    <property type="entry name" value="HTH-TYPE TRANSCRIPTIONAL REPRESSOR BDCR"/>
    <property type="match status" value="1"/>
</dbReference>
<dbReference type="AlphaFoldDB" id="A0A100XEA1"/>
<reference evidence="5" key="2">
    <citation type="submission" date="2016-02" db="EMBL/GenBank/DDBJ databases">
        <title>Draft genome sequence of five rapidly growing Mycobacterium species.</title>
        <authorList>
            <person name="Katahira K."/>
            <person name="Gotou Y."/>
            <person name="Iida K."/>
            <person name="Ogura Y."/>
            <person name="Hayashi T."/>
        </authorList>
    </citation>
    <scope>NUCLEOTIDE SEQUENCE [LARGE SCALE GENOMIC DNA]</scope>
    <source>
        <strain evidence="5">JCM6362</strain>
    </source>
</reference>
<organism evidence="4 5">
    <name type="scientific">Mycolicibacterium thermoresistibile</name>
    <name type="common">Mycobacterium thermoresistibile</name>
    <dbReference type="NCBI Taxonomy" id="1797"/>
    <lineage>
        <taxon>Bacteria</taxon>
        <taxon>Bacillati</taxon>
        <taxon>Actinomycetota</taxon>
        <taxon>Actinomycetes</taxon>
        <taxon>Mycobacteriales</taxon>
        <taxon>Mycobacteriaceae</taxon>
        <taxon>Mycolicibacterium</taxon>
    </lineage>
</organism>
<feature type="domain" description="HTH tetR-type" evidence="3">
    <location>
        <begin position="12"/>
        <end position="72"/>
    </location>
</feature>
<dbReference type="OMA" id="YVHRETH"/>
<dbReference type="Gene3D" id="1.10.357.10">
    <property type="entry name" value="Tetracycline Repressor, domain 2"/>
    <property type="match status" value="1"/>
</dbReference>
<dbReference type="STRING" id="1797.RMCT_1992"/>
<dbReference type="SUPFAM" id="SSF46689">
    <property type="entry name" value="Homeodomain-like"/>
    <property type="match status" value="1"/>
</dbReference>
<comment type="caution">
    <text evidence="4">The sequence shown here is derived from an EMBL/GenBank/DDBJ whole genome shotgun (WGS) entry which is preliminary data.</text>
</comment>
<dbReference type="GO" id="GO:0003700">
    <property type="term" value="F:DNA-binding transcription factor activity"/>
    <property type="evidence" value="ECO:0007669"/>
    <property type="project" value="TreeGrafter"/>
</dbReference>
<dbReference type="OrthoDB" id="4541857at2"/>
<sequence>MTGNWLADRRTEVAAERILDAAHELFTRHDAATVGMRDIARAAGCSRATLYRYFDSREALHTAYVHREARRLYRELGPRLAAIGDPQNRLIEGILAALDAVRENPALSSWFAAGHRPVGAELADRSEVIHGLVAGFLRSQGFDDDGRRARWLVRVIVSLLLFPGRDEAEERALLEDFVVPAVAQATE</sequence>
<dbReference type="InterPro" id="IPR050109">
    <property type="entry name" value="HTH-type_TetR-like_transc_reg"/>
</dbReference>
<dbReference type="Proteomes" id="UP000069654">
    <property type="component" value="Unassembled WGS sequence"/>
</dbReference>
<dbReference type="InterPro" id="IPR001647">
    <property type="entry name" value="HTH_TetR"/>
</dbReference>
<feature type="DNA-binding region" description="H-T-H motif" evidence="2">
    <location>
        <begin position="35"/>
        <end position="54"/>
    </location>
</feature>
<dbReference type="PROSITE" id="PS50977">
    <property type="entry name" value="HTH_TETR_2"/>
    <property type="match status" value="1"/>
</dbReference>
<dbReference type="RefSeq" id="WP_003923704.1">
    <property type="nucleotide sequence ID" value="NZ_BCTB01000011.1"/>
</dbReference>